<dbReference type="EMBL" id="UYSU01036616">
    <property type="protein sequence ID" value="VDL97934.1"/>
    <property type="molecule type" value="Genomic_DNA"/>
</dbReference>
<proteinExistence type="predicted"/>
<evidence type="ECO:0000313" key="1">
    <source>
        <dbReference type="EMBL" id="VDL97934.1"/>
    </source>
</evidence>
<gene>
    <name evidence="1" type="ORF">SSLN_LOCUS11549</name>
</gene>
<organism evidence="3">
    <name type="scientific">Schistocephalus solidus</name>
    <name type="common">Tapeworm</name>
    <dbReference type="NCBI Taxonomy" id="70667"/>
    <lineage>
        <taxon>Eukaryota</taxon>
        <taxon>Metazoa</taxon>
        <taxon>Spiralia</taxon>
        <taxon>Lophotrochozoa</taxon>
        <taxon>Platyhelminthes</taxon>
        <taxon>Cestoda</taxon>
        <taxon>Eucestoda</taxon>
        <taxon>Diphyllobothriidea</taxon>
        <taxon>Diphyllobothriidae</taxon>
        <taxon>Schistocephalus</taxon>
    </lineage>
</organism>
<evidence type="ECO:0000313" key="3">
    <source>
        <dbReference type="WBParaSite" id="SSLN_0001199401-mRNA-1"/>
    </source>
</evidence>
<sequence>MPLVASVFAVSSFFTLCKLRKSRQPSHLPRLGAMVLAAVNLLDCVNLNRTGYGRGVFLSANKSFFYINTDERNLQIKNTFSFISLNARSVVNKMGELRTVAFELVPDILWITES</sequence>
<keyword evidence="2" id="KW-1185">Reference proteome</keyword>
<accession>A0A183T501</accession>
<protein>
    <submittedName>
        <fullName evidence="3">Lysosomal trafficking regulator lyst</fullName>
    </submittedName>
</protein>
<dbReference type="AlphaFoldDB" id="A0A183T501"/>
<dbReference type="WBParaSite" id="SSLN_0001199401-mRNA-1">
    <property type="protein sequence ID" value="SSLN_0001199401-mRNA-1"/>
    <property type="gene ID" value="SSLN_0001199401"/>
</dbReference>
<reference evidence="1 2" key="2">
    <citation type="submission" date="2018-11" db="EMBL/GenBank/DDBJ databases">
        <authorList>
            <consortium name="Pathogen Informatics"/>
        </authorList>
    </citation>
    <scope>NUCLEOTIDE SEQUENCE [LARGE SCALE GENOMIC DNA]</scope>
    <source>
        <strain evidence="1 2">NST_G2</strain>
    </source>
</reference>
<reference evidence="3" key="1">
    <citation type="submission" date="2016-06" db="UniProtKB">
        <authorList>
            <consortium name="WormBaseParasite"/>
        </authorList>
    </citation>
    <scope>IDENTIFICATION</scope>
</reference>
<evidence type="ECO:0000313" key="2">
    <source>
        <dbReference type="Proteomes" id="UP000275846"/>
    </source>
</evidence>
<name>A0A183T501_SCHSO</name>
<dbReference type="Proteomes" id="UP000275846">
    <property type="component" value="Unassembled WGS sequence"/>
</dbReference>